<gene>
    <name evidence="3" type="ORF">HNR67_001374</name>
</gene>
<keyword evidence="4" id="KW-1185">Reference proteome</keyword>
<feature type="compositionally biased region" description="Pro residues" evidence="1">
    <location>
        <begin position="262"/>
        <end position="281"/>
    </location>
</feature>
<keyword evidence="2" id="KW-1133">Transmembrane helix</keyword>
<evidence type="ECO:0000256" key="2">
    <source>
        <dbReference type="SAM" id="Phobius"/>
    </source>
</evidence>
<proteinExistence type="predicted"/>
<dbReference type="Proteomes" id="UP000533598">
    <property type="component" value="Unassembled WGS sequence"/>
</dbReference>
<evidence type="ECO:0000313" key="3">
    <source>
        <dbReference type="EMBL" id="MBB4675256.1"/>
    </source>
</evidence>
<dbReference type="AlphaFoldDB" id="A0A7W7C8D8"/>
<feature type="region of interest" description="Disordered" evidence="1">
    <location>
        <begin position="249"/>
        <end position="281"/>
    </location>
</feature>
<organism evidence="3 4">
    <name type="scientific">Crossiella cryophila</name>
    <dbReference type="NCBI Taxonomy" id="43355"/>
    <lineage>
        <taxon>Bacteria</taxon>
        <taxon>Bacillati</taxon>
        <taxon>Actinomycetota</taxon>
        <taxon>Actinomycetes</taxon>
        <taxon>Pseudonocardiales</taxon>
        <taxon>Pseudonocardiaceae</taxon>
        <taxon>Crossiella</taxon>
    </lineage>
</organism>
<dbReference type="RefSeq" id="WP_185001255.1">
    <property type="nucleotide sequence ID" value="NZ_BAAAUI010000006.1"/>
</dbReference>
<keyword evidence="2" id="KW-0472">Membrane</keyword>
<comment type="caution">
    <text evidence="3">The sequence shown here is derived from an EMBL/GenBank/DDBJ whole genome shotgun (WGS) entry which is preliminary data.</text>
</comment>
<dbReference type="PANTHER" id="PTHR35007:SF4">
    <property type="entry name" value="CONSERVED TRANSMEMBRANE PROTEIN-RELATED"/>
    <property type="match status" value="1"/>
</dbReference>
<reference evidence="3 4" key="1">
    <citation type="submission" date="2020-08" db="EMBL/GenBank/DDBJ databases">
        <title>Sequencing the genomes of 1000 actinobacteria strains.</title>
        <authorList>
            <person name="Klenk H.-P."/>
        </authorList>
    </citation>
    <scope>NUCLEOTIDE SEQUENCE [LARGE SCALE GENOMIC DNA]</scope>
    <source>
        <strain evidence="3 4">DSM 44230</strain>
    </source>
</reference>
<accession>A0A7W7C8D8</accession>
<evidence type="ECO:0000313" key="4">
    <source>
        <dbReference type="Proteomes" id="UP000533598"/>
    </source>
</evidence>
<protein>
    <submittedName>
        <fullName evidence="3">Tight adherence protein B</fullName>
    </submittedName>
</protein>
<feature type="transmembrane region" description="Helical" evidence="2">
    <location>
        <begin position="45"/>
        <end position="72"/>
    </location>
</feature>
<keyword evidence="2" id="KW-0812">Transmembrane</keyword>
<dbReference type="PANTHER" id="PTHR35007">
    <property type="entry name" value="INTEGRAL MEMBRANE PROTEIN-RELATED"/>
    <property type="match status" value="1"/>
</dbReference>
<dbReference type="EMBL" id="JACHMH010000001">
    <property type="protein sequence ID" value="MBB4675256.1"/>
    <property type="molecule type" value="Genomic_DNA"/>
</dbReference>
<name>A0A7W7C8D8_9PSEU</name>
<feature type="transmembrane region" description="Helical" evidence="2">
    <location>
        <begin position="226"/>
        <end position="243"/>
    </location>
</feature>
<feature type="transmembrane region" description="Helical" evidence="2">
    <location>
        <begin position="187"/>
        <end position="206"/>
    </location>
</feature>
<sequence>MTPAAAFALALALLLWPPRTGHHRLSQLRPPPPRPRRTHPTRVLLLIPPIAAALLAGLGGLLAATALTWTLYRQRTRTNAIRRSRHADIARADALNLLVTQLRTGTHPALAAEAVAKEVDPAVAPTVTALATAIRLGSHADDTGNRLLRAWHTAHNHGIPLADLLDAERRDLAERTRFATQVEARLAGARATATILAALPVLPILLGEAMNAHPLHVLTTTTAGQFLLPLGALLICLGLEWSAHLTTNTTNPKAQARQQVSPPQPPPRTPPCPPRPQPPSS</sequence>
<evidence type="ECO:0000256" key="1">
    <source>
        <dbReference type="SAM" id="MobiDB-lite"/>
    </source>
</evidence>